<name>A0A397TZH6_9GLOM</name>
<accession>A0A397TZH6</accession>
<protein>
    <submittedName>
        <fullName evidence="1">Uncharacterized protein</fullName>
    </submittedName>
</protein>
<evidence type="ECO:0000313" key="2">
    <source>
        <dbReference type="Proteomes" id="UP000266673"/>
    </source>
</evidence>
<dbReference type="Proteomes" id="UP000266673">
    <property type="component" value="Unassembled WGS sequence"/>
</dbReference>
<organism evidence="1 2">
    <name type="scientific">Gigaspora rosea</name>
    <dbReference type="NCBI Taxonomy" id="44941"/>
    <lineage>
        <taxon>Eukaryota</taxon>
        <taxon>Fungi</taxon>
        <taxon>Fungi incertae sedis</taxon>
        <taxon>Mucoromycota</taxon>
        <taxon>Glomeromycotina</taxon>
        <taxon>Glomeromycetes</taxon>
        <taxon>Diversisporales</taxon>
        <taxon>Gigasporaceae</taxon>
        <taxon>Gigaspora</taxon>
    </lineage>
</organism>
<dbReference type="PANTHER" id="PTHR46880">
    <property type="entry name" value="RAS-ASSOCIATING DOMAIN-CONTAINING PROTEIN"/>
    <property type="match status" value="1"/>
</dbReference>
<dbReference type="STRING" id="44941.A0A397TZH6"/>
<dbReference type="OrthoDB" id="2442752at2759"/>
<proteinExistence type="predicted"/>
<evidence type="ECO:0000313" key="1">
    <source>
        <dbReference type="EMBL" id="RIB00226.1"/>
    </source>
</evidence>
<sequence length="241" mass="27403">MEDITKYLIDYIPQEKMTDKQTTKRSLDDKNADIQISDIENNKFEREEELEESTKNKTNNKKFSLMFCNTCKNACMSSLWTTTGSEWLKEDCIEKHEKSTKHIKAINSKSQNQLTIKEDDIEFTTSTSSTNYALYKNAVAGRELLSSIFTIIEENVISEVKKSPCWSLLVDESNTNIISKKTIALVSKHLVNGEPIFCFLGLTQITDAIADEIMNIINHFIKQKGLDIAKLRHFGSDGAVT</sequence>
<comment type="caution">
    <text evidence="1">The sequence shown here is derived from an EMBL/GenBank/DDBJ whole genome shotgun (WGS) entry which is preliminary data.</text>
</comment>
<reference evidence="1 2" key="1">
    <citation type="submission" date="2018-06" db="EMBL/GenBank/DDBJ databases">
        <title>Comparative genomics reveals the genomic features of Rhizophagus irregularis, R. cerebriforme, R. diaphanum and Gigaspora rosea, and their symbiotic lifestyle signature.</title>
        <authorList>
            <person name="Morin E."/>
            <person name="San Clemente H."/>
            <person name="Chen E.C.H."/>
            <person name="De La Providencia I."/>
            <person name="Hainaut M."/>
            <person name="Kuo A."/>
            <person name="Kohler A."/>
            <person name="Murat C."/>
            <person name="Tang N."/>
            <person name="Roy S."/>
            <person name="Loubradou J."/>
            <person name="Henrissat B."/>
            <person name="Grigoriev I.V."/>
            <person name="Corradi N."/>
            <person name="Roux C."/>
            <person name="Martin F.M."/>
        </authorList>
    </citation>
    <scope>NUCLEOTIDE SEQUENCE [LARGE SCALE GENOMIC DNA]</scope>
    <source>
        <strain evidence="1 2">DAOM 194757</strain>
    </source>
</reference>
<gene>
    <name evidence="1" type="ORF">C2G38_2235091</name>
</gene>
<dbReference type="EMBL" id="QKWP01004793">
    <property type="protein sequence ID" value="RIB00226.1"/>
    <property type="molecule type" value="Genomic_DNA"/>
</dbReference>
<dbReference type="PANTHER" id="PTHR46880:SF5">
    <property type="entry name" value="DUF4371 DOMAIN-CONTAINING PROTEIN"/>
    <property type="match status" value="1"/>
</dbReference>
<keyword evidence="2" id="KW-1185">Reference proteome</keyword>
<dbReference type="AlphaFoldDB" id="A0A397TZH6"/>